<name>A0A9P4P113_9PEZI</name>
<evidence type="ECO:0000256" key="8">
    <source>
        <dbReference type="ARBA" id="ARBA00048679"/>
    </source>
</evidence>
<accession>A0A9P4P113</accession>
<feature type="domain" description="Protein kinase" evidence="9">
    <location>
        <begin position="1"/>
        <end position="240"/>
    </location>
</feature>
<dbReference type="GO" id="GO:0004674">
    <property type="term" value="F:protein serine/threonine kinase activity"/>
    <property type="evidence" value="ECO:0007669"/>
    <property type="project" value="UniProtKB-KW"/>
</dbReference>
<dbReference type="GO" id="GO:0005524">
    <property type="term" value="F:ATP binding"/>
    <property type="evidence" value="ECO:0007669"/>
    <property type="project" value="UniProtKB-KW"/>
</dbReference>
<dbReference type="Gene3D" id="1.10.510.10">
    <property type="entry name" value="Transferase(Phosphotransferase) domain 1"/>
    <property type="match status" value="1"/>
</dbReference>
<proteinExistence type="predicted"/>
<comment type="catalytic activity">
    <reaction evidence="7">
        <text>L-threonyl-[protein] + ATP = O-phospho-L-threonyl-[protein] + ADP + H(+)</text>
        <dbReference type="Rhea" id="RHEA:46608"/>
        <dbReference type="Rhea" id="RHEA-COMP:11060"/>
        <dbReference type="Rhea" id="RHEA-COMP:11605"/>
        <dbReference type="ChEBI" id="CHEBI:15378"/>
        <dbReference type="ChEBI" id="CHEBI:30013"/>
        <dbReference type="ChEBI" id="CHEBI:30616"/>
        <dbReference type="ChEBI" id="CHEBI:61977"/>
        <dbReference type="ChEBI" id="CHEBI:456216"/>
        <dbReference type="EC" id="2.7.11.1"/>
    </reaction>
</comment>
<dbReference type="SMART" id="SM00220">
    <property type="entry name" value="S_TKc"/>
    <property type="match status" value="1"/>
</dbReference>
<sequence length="273" mass="31884">MVFDFYAGGDLHDLRVRNQDFQLPESLLWHLLHQMCEARAWLHEGSPRKIIHRDIKPENWLLDLPGPFNTEAGIRPRLRLTDFGMAIFEDQRENSSTFAWRDWIGAPNYWPPEQARRCKLKRSPTVNSPRVPKPGRGDTNTMASEIWAIGALVYEIATHQVTFVRPLDWEWMGAFKLFTQTSFAERRVHDLNDIKKIEPVGPVSWQPYTEQLNKVLRFALEFDPHKRARAGELLRLIERVRKQVTSNAELKIPWQPECPERLSPDHCPEDFGA</sequence>
<evidence type="ECO:0000259" key="9">
    <source>
        <dbReference type="PROSITE" id="PS50011"/>
    </source>
</evidence>
<evidence type="ECO:0000256" key="6">
    <source>
        <dbReference type="ARBA" id="ARBA00022840"/>
    </source>
</evidence>
<dbReference type="EMBL" id="MU007015">
    <property type="protein sequence ID" value="KAF2434714.1"/>
    <property type="molecule type" value="Genomic_DNA"/>
</dbReference>
<comment type="caution">
    <text evidence="10">The sequence shown here is derived from an EMBL/GenBank/DDBJ whole genome shotgun (WGS) entry which is preliminary data.</text>
</comment>
<dbReference type="Pfam" id="PF00069">
    <property type="entry name" value="Pkinase"/>
    <property type="match status" value="1"/>
</dbReference>
<evidence type="ECO:0000256" key="1">
    <source>
        <dbReference type="ARBA" id="ARBA00012513"/>
    </source>
</evidence>
<dbReference type="InterPro" id="IPR050660">
    <property type="entry name" value="NEK_Ser/Thr_kinase"/>
</dbReference>
<evidence type="ECO:0000256" key="7">
    <source>
        <dbReference type="ARBA" id="ARBA00047899"/>
    </source>
</evidence>
<comment type="catalytic activity">
    <reaction evidence="8">
        <text>L-seryl-[protein] + ATP = O-phospho-L-seryl-[protein] + ADP + H(+)</text>
        <dbReference type="Rhea" id="RHEA:17989"/>
        <dbReference type="Rhea" id="RHEA-COMP:9863"/>
        <dbReference type="Rhea" id="RHEA-COMP:11604"/>
        <dbReference type="ChEBI" id="CHEBI:15378"/>
        <dbReference type="ChEBI" id="CHEBI:29999"/>
        <dbReference type="ChEBI" id="CHEBI:30616"/>
        <dbReference type="ChEBI" id="CHEBI:83421"/>
        <dbReference type="ChEBI" id="CHEBI:456216"/>
        <dbReference type="EC" id="2.7.11.1"/>
    </reaction>
</comment>
<dbReference type="EC" id="2.7.11.1" evidence="1"/>
<dbReference type="InterPro" id="IPR011009">
    <property type="entry name" value="Kinase-like_dom_sf"/>
</dbReference>
<dbReference type="PROSITE" id="PS50011">
    <property type="entry name" value="PROTEIN_KINASE_DOM"/>
    <property type="match status" value="1"/>
</dbReference>
<evidence type="ECO:0000256" key="2">
    <source>
        <dbReference type="ARBA" id="ARBA00022527"/>
    </source>
</evidence>
<dbReference type="Proteomes" id="UP000800235">
    <property type="component" value="Unassembled WGS sequence"/>
</dbReference>
<dbReference type="InterPro" id="IPR000719">
    <property type="entry name" value="Prot_kinase_dom"/>
</dbReference>
<dbReference type="SUPFAM" id="SSF56112">
    <property type="entry name" value="Protein kinase-like (PK-like)"/>
    <property type="match status" value="1"/>
</dbReference>
<dbReference type="PANTHER" id="PTHR43671">
    <property type="entry name" value="SERINE/THREONINE-PROTEIN KINASE NEK"/>
    <property type="match status" value="1"/>
</dbReference>
<keyword evidence="4" id="KW-0547">Nucleotide-binding</keyword>
<dbReference type="OrthoDB" id="310217at2759"/>
<gene>
    <name evidence="10" type="ORF">EJ08DRAFT_427696</name>
</gene>
<evidence type="ECO:0000313" key="11">
    <source>
        <dbReference type="Proteomes" id="UP000800235"/>
    </source>
</evidence>
<keyword evidence="5 10" id="KW-0418">Kinase</keyword>
<reference evidence="10" key="1">
    <citation type="journal article" date="2020" name="Stud. Mycol.">
        <title>101 Dothideomycetes genomes: a test case for predicting lifestyles and emergence of pathogens.</title>
        <authorList>
            <person name="Haridas S."/>
            <person name="Albert R."/>
            <person name="Binder M."/>
            <person name="Bloem J."/>
            <person name="Labutti K."/>
            <person name="Salamov A."/>
            <person name="Andreopoulos B."/>
            <person name="Baker S."/>
            <person name="Barry K."/>
            <person name="Bills G."/>
            <person name="Bluhm B."/>
            <person name="Cannon C."/>
            <person name="Castanera R."/>
            <person name="Culley D."/>
            <person name="Daum C."/>
            <person name="Ezra D."/>
            <person name="Gonzalez J."/>
            <person name="Henrissat B."/>
            <person name="Kuo A."/>
            <person name="Liang C."/>
            <person name="Lipzen A."/>
            <person name="Lutzoni F."/>
            <person name="Magnuson J."/>
            <person name="Mondo S."/>
            <person name="Nolan M."/>
            <person name="Ohm R."/>
            <person name="Pangilinan J."/>
            <person name="Park H.-J."/>
            <person name="Ramirez L."/>
            <person name="Alfaro M."/>
            <person name="Sun H."/>
            <person name="Tritt A."/>
            <person name="Yoshinaga Y."/>
            <person name="Zwiers L.-H."/>
            <person name="Turgeon B."/>
            <person name="Goodwin S."/>
            <person name="Spatafora J."/>
            <person name="Crous P."/>
            <person name="Grigoriev I."/>
        </authorList>
    </citation>
    <scope>NUCLEOTIDE SEQUENCE</scope>
    <source>
        <strain evidence="10">CBS 130266</strain>
    </source>
</reference>
<protein>
    <recommendedName>
        <fullName evidence="1">non-specific serine/threonine protein kinase</fullName>
        <ecNumber evidence="1">2.7.11.1</ecNumber>
    </recommendedName>
</protein>
<evidence type="ECO:0000256" key="3">
    <source>
        <dbReference type="ARBA" id="ARBA00022679"/>
    </source>
</evidence>
<keyword evidence="3" id="KW-0808">Transferase</keyword>
<organism evidence="10 11">
    <name type="scientific">Tothia fuscella</name>
    <dbReference type="NCBI Taxonomy" id="1048955"/>
    <lineage>
        <taxon>Eukaryota</taxon>
        <taxon>Fungi</taxon>
        <taxon>Dikarya</taxon>
        <taxon>Ascomycota</taxon>
        <taxon>Pezizomycotina</taxon>
        <taxon>Dothideomycetes</taxon>
        <taxon>Pleosporomycetidae</taxon>
        <taxon>Venturiales</taxon>
        <taxon>Cylindrosympodiaceae</taxon>
        <taxon>Tothia</taxon>
    </lineage>
</organism>
<keyword evidence="6" id="KW-0067">ATP-binding</keyword>
<evidence type="ECO:0000313" key="10">
    <source>
        <dbReference type="EMBL" id="KAF2434714.1"/>
    </source>
</evidence>
<dbReference type="PANTHER" id="PTHR43671:SF98">
    <property type="entry name" value="SERINE_THREONINE-PROTEIN KINASE NEK11"/>
    <property type="match status" value="1"/>
</dbReference>
<dbReference type="GO" id="GO:0005634">
    <property type="term" value="C:nucleus"/>
    <property type="evidence" value="ECO:0007669"/>
    <property type="project" value="TreeGrafter"/>
</dbReference>
<dbReference type="AlphaFoldDB" id="A0A9P4P113"/>
<keyword evidence="2" id="KW-0723">Serine/threonine-protein kinase</keyword>
<evidence type="ECO:0000256" key="5">
    <source>
        <dbReference type="ARBA" id="ARBA00022777"/>
    </source>
</evidence>
<keyword evidence="11" id="KW-1185">Reference proteome</keyword>
<evidence type="ECO:0000256" key="4">
    <source>
        <dbReference type="ARBA" id="ARBA00022741"/>
    </source>
</evidence>